<evidence type="ECO:0000313" key="1">
    <source>
        <dbReference type="EMBL" id="KAJ4729514.1"/>
    </source>
</evidence>
<comment type="caution">
    <text evidence="1">The sequence shown here is derived from an EMBL/GenBank/DDBJ whole genome shotgun (WGS) entry which is preliminary data.</text>
</comment>
<dbReference type="Proteomes" id="UP001164539">
    <property type="component" value="Chromosome 1"/>
</dbReference>
<name>A0ACC1Z290_MELAZ</name>
<proteinExistence type="predicted"/>
<dbReference type="EMBL" id="CM051394">
    <property type="protein sequence ID" value="KAJ4729514.1"/>
    <property type="molecule type" value="Genomic_DNA"/>
</dbReference>
<protein>
    <submittedName>
        <fullName evidence="1">NAC domain-containing protein</fullName>
    </submittedName>
</protein>
<keyword evidence="2" id="KW-1185">Reference proteome</keyword>
<accession>A0ACC1Z290</accession>
<organism evidence="1 2">
    <name type="scientific">Melia azedarach</name>
    <name type="common">Chinaberry tree</name>
    <dbReference type="NCBI Taxonomy" id="155640"/>
    <lineage>
        <taxon>Eukaryota</taxon>
        <taxon>Viridiplantae</taxon>
        <taxon>Streptophyta</taxon>
        <taxon>Embryophyta</taxon>
        <taxon>Tracheophyta</taxon>
        <taxon>Spermatophyta</taxon>
        <taxon>Magnoliopsida</taxon>
        <taxon>eudicotyledons</taxon>
        <taxon>Gunneridae</taxon>
        <taxon>Pentapetalae</taxon>
        <taxon>rosids</taxon>
        <taxon>malvids</taxon>
        <taxon>Sapindales</taxon>
        <taxon>Meliaceae</taxon>
        <taxon>Melia</taxon>
    </lineage>
</organism>
<gene>
    <name evidence="1" type="ORF">OWV82_002286</name>
</gene>
<evidence type="ECO:0000313" key="2">
    <source>
        <dbReference type="Proteomes" id="UP001164539"/>
    </source>
</evidence>
<sequence>MKMYVEKPSFVVNGGIKLPIGYRFRPTDEELVVHYLKRKVFGLPLPASVIPEFDVFQTDPWSLPGDLKEQKRYFFGNNRNGNADIKMSKIAAGSGYWKPSGKDRQILASGSGQAVGIRKTLVFCQGKRAQQTKTQWVMHEYRLVNVGTATNPNSTHMIPKTEIGDWVVHRIFQRKRKPKKRSALSNHTTNIGVTPRPSCINFAIEADQSDLLGPPQPSSPSSSEITADVMISATTALDQEETSGYSYLHSCTRKR</sequence>
<reference evidence="1 2" key="1">
    <citation type="journal article" date="2023" name="Science">
        <title>Complex scaffold remodeling in plant triterpene biosynthesis.</title>
        <authorList>
            <person name="De La Pena R."/>
            <person name="Hodgson H."/>
            <person name="Liu J.C."/>
            <person name="Stephenson M.J."/>
            <person name="Martin A.C."/>
            <person name="Owen C."/>
            <person name="Harkess A."/>
            <person name="Leebens-Mack J."/>
            <person name="Jimenez L.E."/>
            <person name="Osbourn A."/>
            <person name="Sattely E.S."/>
        </authorList>
    </citation>
    <scope>NUCLEOTIDE SEQUENCE [LARGE SCALE GENOMIC DNA]</scope>
    <source>
        <strain evidence="2">cv. JPN11</strain>
        <tissue evidence="1">Leaf</tissue>
    </source>
</reference>